<dbReference type="EMBL" id="CAVMBE010000020">
    <property type="protein sequence ID" value="CAK3993525.1"/>
    <property type="molecule type" value="Genomic_DNA"/>
</dbReference>
<dbReference type="GO" id="GO:0005987">
    <property type="term" value="P:sucrose catabolic process"/>
    <property type="evidence" value="ECO:0007669"/>
    <property type="project" value="TreeGrafter"/>
</dbReference>
<organism evidence="7 8">
    <name type="scientific">Lecanosticta acicola</name>
    <dbReference type="NCBI Taxonomy" id="111012"/>
    <lineage>
        <taxon>Eukaryota</taxon>
        <taxon>Fungi</taxon>
        <taxon>Dikarya</taxon>
        <taxon>Ascomycota</taxon>
        <taxon>Pezizomycotina</taxon>
        <taxon>Dothideomycetes</taxon>
        <taxon>Dothideomycetidae</taxon>
        <taxon>Mycosphaerellales</taxon>
        <taxon>Mycosphaerellaceae</taxon>
        <taxon>Lecanosticta</taxon>
    </lineage>
</organism>
<evidence type="ECO:0000313" key="8">
    <source>
        <dbReference type="Proteomes" id="UP001296104"/>
    </source>
</evidence>
<evidence type="ECO:0000256" key="1">
    <source>
        <dbReference type="ARBA" id="ARBA00008061"/>
    </source>
</evidence>
<feature type="region of interest" description="Disordered" evidence="5">
    <location>
        <begin position="1"/>
        <end position="60"/>
    </location>
</feature>
<evidence type="ECO:0000259" key="6">
    <source>
        <dbReference type="SMART" id="SM00642"/>
    </source>
</evidence>
<keyword evidence="4" id="KW-0462">Maltose metabolism</keyword>
<evidence type="ECO:0000256" key="5">
    <source>
        <dbReference type="SAM" id="MobiDB-lite"/>
    </source>
</evidence>
<accession>A0AAI8YXY3</accession>
<dbReference type="GO" id="GO:0004556">
    <property type="term" value="F:alpha-amylase activity"/>
    <property type="evidence" value="ECO:0007669"/>
    <property type="project" value="TreeGrafter"/>
</dbReference>
<evidence type="ECO:0000256" key="4">
    <source>
        <dbReference type="ARBA" id="ARBA00026248"/>
    </source>
</evidence>
<comment type="similarity">
    <text evidence="1">Belongs to the glycosyl hydrolase 13 family.</text>
</comment>
<feature type="domain" description="Glycosyl hydrolase family 13 catalytic" evidence="6">
    <location>
        <begin position="91"/>
        <end position="527"/>
    </location>
</feature>
<dbReference type="GO" id="GO:0033934">
    <property type="term" value="F:glucan 1,4-alpha-maltotriohydrolase activity"/>
    <property type="evidence" value="ECO:0007669"/>
    <property type="project" value="TreeGrafter"/>
</dbReference>
<evidence type="ECO:0000256" key="3">
    <source>
        <dbReference type="ARBA" id="ARBA00023295"/>
    </source>
</evidence>
<dbReference type="GO" id="GO:0000025">
    <property type="term" value="P:maltose catabolic process"/>
    <property type="evidence" value="ECO:0007669"/>
    <property type="project" value="TreeGrafter"/>
</dbReference>
<dbReference type="GO" id="GO:0004575">
    <property type="term" value="F:sucrose alpha-glucosidase activity"/>
    <property type="evidence" value="ECO:0007669"/>
    <property type="project" value="TreeGrafter"/>
</dbReference>
<protein>
    <submittedName>
        <fullName evidence="7">Glycoside hydrolase family 13</fullName>
    </submittedName>
</protein>
<dbReference type="InterPro" id="IPR017853">
    <property type="entry name" value="GH"/>
</dbReference>
<feature type="compositionally biased region" description="Basic and acidic residues" evidence="5">
    <location>
        <begin position="36"/>
        <end position="47"/>
    </location>
</feature>
<feature type="compositionally biased region" description="Polar residues" evidence="5">
    <location>
        <begin position="1"/>
        <end position="17"/>
    </location>
</feature>
<dbReference type="Pfam" id="PF00128">
    <property type="entry name" value="Alpha-amylase"/>
    <property type="match status" value="1"/>
</dbReference>
<dbReference type="SUPFAM" id="SSF51011">
    <property type="entry name" value="Glycosyl hydrolase domain"/>
    <property type="match status" value="1"/>
</dbReference>
<dbReference type="PANTHER" id="PTHR10357">
    <property type="entry name" value="ALPHA-AMYLASE FAMILY MEMBER"/>
    <property type="match status" value="1"/>
</dbReference>
<dbReference type="PANTHER" id="PTHR10357:SF179">
    <property type="entry name" value="NEUTRAL AND BASIC AMINO ACID TRANSPORT PROTEIN RBAT"/>
    <property type="match status" value="1"/>
</dbReference>
<sequence>MRSTAATRKGHLQNTKAVQLPDHYRRLHPQGRLCKNKMDKNDSDRSPPDPPNATSNHDPIEALEPSTASHIYPNLQDPKGRPWWKGVVAYQVWPMSFKDTNADGIGDIRGIIAKLDYLKDFGVDVIWVSPTYKSPLDDWGYDIADYEDMDPRFGTLEDMETLIKEVHARGMKILLDLVITHTSDQHAWFKESRKSRDNPKANWYMWADKRPSNMINGELVEEPSNWRAAFGGSAWEWAEEREQYYIHLFLPSQPDLNWEDAEMREAIYQSAVKFWLDRGVDGFRLDTANRFCKDTTYPDVEVTVPGRWQPGSKYYMNGPKMHEWLQEIRAKIDRDAPGRDIMIVGELPLTPHEEILRYVKPEEKQLSMVFDFDMVKLGNNDNPDEYAKHEVANYMDKNPSYTLPLFKKAVQKVQALITDTNAWATVFMECHDQPRSIARYATPEHRYWREAGKLLALLQTTLSGTEFIYQGQEMGMMNMPENWGHTEFKDPDAITYLKDYVDLHPQERDAWQTALKGIFKVGRDNSRTPVQWNGEANAGFADAVPPWMKVNDNYHWLNLEKQKADPESIWNFWKKMIANRKKYRELFMFGTFALYDFDNEQTFTYTKMAVDGQTALVILNFSNEHLPLNTPQRHLLGHTYTLLASTQPEPKEKLKPWEGRVYVVRDGLQPVENSAPVNVGQVQDISPSAASHAIVGARPASSDLQGYCCDYHRRQFIAATTPTASPTS</sequence>
<keyword evidence="3" id="KW-0326">Glycosidase</keyword>
<keyword evidence="8" id="KW-1185">Reference proteome</keyword>
<dbReference type="InterPro" id="IPR045857">
    <property type="entry name" value="O16G_dom_2"/>
</dbReference>
<dbReference type="Proteomes" id="UP001296104">
    <property type="component" value="Unassembled WGS sequence"/>
</dbReference>
<gene>
    <name evidence="7" type="ORF">LECACI_7A004014</name>
</gene>
<keyword evidence="2 7" id="KW-0378">Hydrolase</keyword>
<dbReference type="GO" id="GO:0004574">
    <property type="term" value="F:oligo-1,6-glucosidase activity"/>
    <property type="evidence" value="ECO:0007669"/>
    <property type="project" value="TreeGrafter"/>
</dbReference>
<dbReference type="Gene3D" id="3.90.400.10">
    <property type="entry name" value="Oligo-1,6-glucosidase, Domain 2"/>
    <property type="match status" value="1"/>
</dbReference>
<dbReference type="InterPro" id="IPR006047">
    <property type="entry name" value="GH13_cat_dom"/>
</dbReference>
<dbReference type="Gene3D" id="3.20.20.80">
    <property type="entry name" value="Glycosidases"/>
    <property type="match status" value="1"/>
</dbReference>
<proteinExistence type="inferred from homology"/>
<dbReference type="SUPFAM" id="SSF51445">
    <property type="entry name" value="(Trans)glycosidases"/>
    <property type="match status" value="1"/>
</dbReference>
<dbReference type="CDD" id="cd11333">
    <property type="entry name" value="AmyAc_SI_OligoGlu_DGase"/>
    <property type="match status" value="1"/>
</dbReference>
<evidence type="ECO:0000313" key="7">
    <source>
        <dbReference type="EMBL" id="CAK3993525.1"/>
    </source>
</evidence>
<dbReference type="Gene3D" id="2.60.40.1180">
    <property type="entry name" value="Golgi alpha-mannosidase II"/>
    <property type="match status" value="1"/>
</dbReference>
<comment type="caution">
    <text evidence="7">The sequence shown here is derived from an EMBL/GenBank/DDBJ whole genome shotgun (WGS) entry which is preliminary data.</text>
</comment>
<dbReference type="SMART" id="SM00642">
    <property type="entry name" value="Aamy"/>
    <property type="match status" value="1"/>
</dbReference>
<dbReference type="AlphaFoldDB" id="A0AAI8YXY3"/>
<evidence type="ECO:0000256" key="2">
    <source>
        <dbReference type="ARBA" id="ARBA00022801"/>
    </source>
</evidence>
<name>A0AAI8YXY3_9PEZI</name>
<dbReference type="FunFam" id="3.90.400.10:FF:000002">
    <property type="entry name" value="Sucrose isomerase"/>
    <property type="match status" value="1"/>
</dbReference>
<reference evidence="7" key="1">
    <citation type="submission" date="2023-11" db="EMBL/GenBank/DDBJ databases">
        <authorList>
            <person name="Alioto T."/>
            <person name="Alioto T."/>
            <person name="Gomez Garrido J."/>
        </authorList>
    </citation>
    <scope>NUCLEOTIDE SEQUENCE</scope>
</reference>
<dbReference type="InterPro" id="IPR013780">
    <property type="entry name" value="Glyco_hydro_b"/>
</dbReference>